<gene>
    <name evidence="8" type="ORF">COCSUDRAFT_39124</name>
</gene>
<keyword evidence="3 5" id="KW-0378">Hydrolase</keyword>
<keyword evidence="2 5" id="KW-0645">Protease</keyword>
<dbReference type="InterPro" id="IPR034204">
    <property type="entry name" value="PfSUB1-like_cat_dom"/>
</dbReference>
<evidence type="ECO:0000313" key="9">
    <source>
        <dbReference type="Proteomes" id="UP000007264"/>
    </source>
</evidence>
<feature type="active site" description="Charge relay system" evidence="5">
    <location>
        <position position="140"/>
    </location>
</feature>
<dbReference type="InterPro" id="IPR015500">
    <property type="entry name" value="Peptidase_S8_subtilisin-rel"/>
</dbReference>
<protein>
    <recommendedName>
        <fullName evidence="7">Peptidase S8/S53 domain-containing protein</fullName>
    </recommendedName>
</protein>
<dbReference type="RefSeq" id="XP_005652004.1">
    <property type="nucleotide sequence ID" value="XM_005651947.1"/>
</dbReference>
<dbReference type="Proteomes" id="UP000007264">
    <property type="component" value="Unassembled WGS sequence"/>
</dbReference>
<dbReference type="PANTHER" id="PTHR43806:SF11">
    <property type="entry name" value="CEREVISIN-RELATED"/>
    <property type="match status" value="1"/>
</dbReference>
<dbReference type="InterPro" id="IPR000209">
    <property type="entry name" value="Peptidase_S8/S53_dom"/>
</dbReference>
<feature type="region of interest" description="Disordered" evidence="6">
    <location>
        <begin position="1030"/>
        <end position="1083"/>
    </location>
</feature>
<dbReference type="PRINTS" id="PR00723">
    <property type="entry name" value="SUBTILISIN"/>
</dbReference>
<reference evidence="8 9" key="1">
    <citation type="journal article" date="2012" name="Genome Biol.">
        <title>The genome of the polar eukaryotic microalga coccomyxa subellipsoidea reveals traits of cold adaptation.</title>
        <authorList>
            <person name="Blanc G."/>
            <person name="Agarkova I."/>
            <person name="Grimwood J."/>
            <person name="Kuo A."/>
            <person name="Brueggeman A."/>
            <person name="Dunigan D."/>
            <person name="Gurnon J."/>
            <person name="Ladunga I."/>
            <person name="Lindquist E."/>
            <person name="Lucas S."/>
            <person name="Pangilinan J."/>
            <person name="Proschold T."/>
            <person name="Salamov A."/>
            <person name="Schmutz J."/>
            <person name="Weeks D."/>
            <person name="Yamada T."/>
            <person name="Claverie J.M."/>
            <person name="Grigoriev I."/>
            <person name="Van Etten J."/>
            <person name="Lomsadze A."/>
            <person name="Borodovsky M."/>
        </authorList>
    </citation>
    <scope>NUCLEOTIDE SEQUENCE [LARGE SCALE GENOMIC DNA]</scope>
    <source>
        <strain evidence="8 9">C-169</strain>
    </source>
</reference>
<evidence type="ECO:0000256" key="1">
    <source>
        <dbReference type="ARBA" id="ARBA00011073"/>
    </source>
</evidence>
<evidence type="ECO:0000313" key="8">
    <source>
        <dbReference type="EMBL" id="EIE27460.1"/>
    </source>
</evidence>
<evidence type="ECO:0000256" key="4">
    <source>
        <dbReference type="ARBA" id="ARBA00022825"/>
    </source>
</evidence>
<dbReference type="InterPro" id="IPR023827">
    <property type="entry name" value="Peptidase_S8_Asp-AS"/>
</dbReference>
<dbReference type="EMBL" id="AGSI01000001">
    <property type="protein sequence ID" value="EIE27460.1"/>
    <property type="molecule type" value="Genomic_DNA"/>
</dbReference>
<organism evidence="8 9">
    <name type="scientific">Coccomyxa subellipsoidea (strain C-169)</name>
    <name type="common">Green microalga</name>
    <dbReference type="NCBI Taxonomy" id="574566"/>
    <lineage>
        <taxon>Eukaryota</taxon>
        <taxon>Viridiplantae</taxon>
        <taxon>Chlorophyta</taxon>
        <taxon>core chlorophytes</taxon>
        <taxon>Trebouxiophyceae</taxon>
        <taxon>Trebouxiophyceae incertae sedis</taxon>
        <taxon>Coccomyxaceae</taxon>
        <taxon>Coccomyxa</taxon>
        <taxon>Coccomyxa subellipsoidea</taxon>
    </lineage>
</organism>
<name>I0Z9Z1_COCSC</name>
<dbReference type="Gene3D" id="3.40.50.200">
    <property type="entry name" value="Peptidase S8/S53 domain"/>
    <property type="match status" value="1"/>
</dbReference>
<dbReference type="GeneID" id="17045475"/>
<comment type="similarity">
    <text evidence="1 5">Belongs to the peptidase S8 family.</text>
</comment>
<dbReference type="OrthoDB" id="371436at2759"/>
<dbReference type="CDD" id="cd07473">
    <property type="entry name" value="Peptidases_S8_Subtilisin_like"/>
    <property type="match status" value="1"/>
</dbReference>
<evidence type="ECO:0000259" key="7">
    <source>
        <dbReference type="Pfam" id="PF00082"/>
    </source>
</evidence>
<keyword evidence="9" id="KW-1185">Reference proteome</keyword>
<feature type="compositionally biased region" description="Low complexity" evidence="6">
    <location>
        <begin position="1056"/>
        <end position="1075"/>
    </location>
</feature>
<dbReference type="PROSITE" id="PS51892">
    <property type="entry name" value="SUBTILASE"/>
    <property type="match status" value="1"/>
</dbReference>
<feature type="compositionally biased region" description="Polar residues" evidence="6">
    <location>
        <begin position="1033"/>
        <end position="1045"/>
    </location>
</feature>
<sequence>MIDLPPGMSVSDVLKALQDHPGVEHAEVDKVLTAYSQPNDPDLPQQWAMYKLGLFTDTLPINGQSDEGAWNRSTGSHNVVVCVIDSGIDYTHPDLQGNVWINSGEIPNNGIDDDRNGYVDDYHGFNFLANSGDPMDNNYHGTHLSGMVGALCNNNIGVCGVNQAVKVMGCKFLDGSGNGYTSDAVRCLDYALEMGADITLNSYGGLYADSYALQSAIEAADQKGQLFVTAAGNDYGVDIDATPTYPAAYRNRNIMSVIATDQNDGLANYSNFGKNNADLAAPGSKILSTVLNGQYGMHEGTSQSAGYVAGAAALLLAAHRAAGHNASGADMKDLLMRGVLRSNDLQEKCGAGGMLDIGRSMMLVPPRLEQPTDEALAPASGKIEGPLVAEAPSLGSGPIRVSRPKLVLGNYPPTPDDVAIKSLVADPPPSPPTTGHSTPPSVVQYFSGGFPLQHSTLVFLPQLDGSFRTCAATGVNQLPSNFSYGQDITQQLLSSRAATIDLKGSDVQLGGMTVRHLEVRLDGTLRLLPDASSSQDVSAQSQDSSPNAAESNAVAAFRSIPQIGALANAGLFLKDGGQVSWYMRPDRLVVSFMYVGSTQTSQKSTFQVEVFTRSGHYEPAGTLRMTWLDVGVQRGVVGISLGSTAAPTAIEFQNQATCQVPAKLWVDQAATQPVTLPAAPAGQAAATAQRNVYLANKGNTSLVVSLRAAPRSDSVLQPQLWLDPSSGYAGDFSGESVAAGYAFSHGSGESGGGAVTVKGGEGKPARYSEEVQVPMRIRARLQRDRPCSNHFLVLSAAATPPTEPGENGALWVGMDCGQRSVRISGTPDLGRGNSCVDFGSVGMTVEVGPSTIMVSTDGCSPLAGRHSLGPGPFHLYLGANCSSVACPGGVTWERLEVEWGSGVRIAAPEGLAAASDAPSKILVMQAPGGGSLGSLQDLLSLPPYPATPATSPVLTPPPPIVLPVTPQRGTGGGAQVSAASVGQQGRRQLLEGAAADPASSGGLIQSVLKAFHTTKAKALTAVQSRKAAAGAGTAQSQPPAGNQVSDLGLGSGTAMSSVGEGAAAPAPAAGSPQQAGEGGGVEGKRTQLRMGLNLPGEDDLAAVAFLDVGPSEQAVSPQGAPTGEGSQAIGGTAEPAVSWVTMGKPIVVVSSYGSQTAQLTFNSDGLSIGSYQAELLIQSNDPDQPLLRLPLDLKVV</sequence>
<comment type="caution">
    <text evidence="8">The sequence shown here is derived from an EMBL/GenBank/DDBJ whole genome shotgun (WGS) entry which is preliminary data.</text>
</comment>
<evidence type="ECO:0000256" key="3">
    <source>
        <dbReference type="ARBA" id="ARBA00022801"/>
    </source>
</evidence>
<dbReference type="GO" id="GO:0004252">
    <property type="term" value="F:serine-type endopeptidase activity"/>
    <property type="evidence" value="ECO:0007669"/>
    <property type="project" value="UniProtKB-UniRule"/>
</dbReference>
<evidence type="ECO:0000256" key="5">
    <source>
        <dbReference type="PROSITE-ProRule" id="PRU01240"/>
    </source>
</evidence>
<accession>I0Z9Z1</accession>
<dbReference type="KEGG" id="csl:COCSUDRAFT_39124"/>
<dbReference type="InterPro" id="IPR050131">
    <property type="entry name" value="Peptidase_S8_subtilisin-like"/>
</dbReference>
<dbReference type="SUPFAM" id="SSF52743">
    <property type="entry name" value="Subtilisin-like"/>
    <property type="match status" value="1"/>
</dbReference>
<feature type="region of interest" description="Disordered" evidence="6">
    <location>
        <begin position="950"/>
        <end position="983"/>
    </location>
</feature>
<evidence type="ECO:0000256" key="6">
    <source>
        <dbReference type="SAM" id="MobiDB-lite"/>
    </source>
</evidence>
<dbReference type="AlphaFoldDB" id="I0Z9Z1"/>
<keyword evidence="4 5" id="KW-0720">Serine protease</keyword>
<evidence type="ECO:0000256" key="2">
    <source>
        <dbReference type="ARBA" id="ARBA00022670"/>
    </source>
</evidence>
<dbReference type="eggNOG" id="KOG1153">
    <property type="taxonomic scope" value="Eukaryota"/>
</dbReference>
<dbReference type="Pfam" id="PF00082">
    <property type="entry name" value="Peptidase_S8"/>
    <property type="match status" value="1"/>
</dbReference>
<feature type="domain" description="Peptidase S8/S53" evidence="7">
    <location>
        <begin position="77"/>
        <end position="352"/>
    </location>
</feature>
<feature type="active site" description="Charge relay system" evidence="5">
    <location>
        <position position="85"/>
    </location>
</feature>
<dbReference type="InterPro" id="IPR036852">
    <property type="entry name" value="Peptidase_S8/S53_dom_sf"/>
</dbReference>
<dbReference type="PANTHER" id="PTHR43806">
    <property type="entry name" value="PEPTIDASE S8"/>
    <property type="match status" value="1"/>
</dbReference>
<dbReference type="GO" id="GO:0006508">
    <property type="term" value="P:proteolysis"/>
    <property type="evidence" value="ECO:0007669"/>
    <property type="project" value="UniProtKB-KW"/>
</dbReference>
<proteinExistence type="inferred from homology"/>
<feature type="active site" description="Charge relay system" evidence="5">
    <location>
        <position position="302"/>
    </location>
</feature>
<dbReference type="PROSITE" id="PS00136">
    <property type="entry name" value="SUBTILASE_ASP"/>
    <property type="match status" value="1"/>
</dbReference>